<dbReference type="Proteomes" id="UP000076532">
    <property type="component" value="Unassembled WGS sequence"/>
</dbReference>
<accession>A0A166EIQ6</accession>
<evidence type="ECO:0000259" key="1">
    <source>
        <dbReference type="Pfam" id="PF20209"/>
    </source>
</evidence>
<feature type="non-terminal residue" evidence="2">
    <location>
        <position position="226"/>
    </location>
</feature>
<organism evidence="2 3">
    <name type="scientific">Athelia psychrophila</name>
    <dbReference type="NCBI Taxonomy" id="1759441"/>
    <lineage>
        <taxon>Eukaryota</taxon>
        <taxon>Fungi</taxon>
        <taxon>Dikarya</taxon>
        <taxon>Basidiomycota</taxon>
        <taxon>Agaricomycotina</taxon>
        <taxon>Agaricomycetes</taxon>
        <taxon>Agaricomycetidae</taxon>
        <taxon>Atheliales</taxon>
        <taxon>Atheliaceae</taxon>
        <taxon>Athelia</taxon>
    </lineage>
</organism>
<dbReference type="Pfam" id="PF20209">
    <property type="entry name" value="DUF6570"/>
    <property type="match status" value="1"/>
</dbReference>
<feature type="domain" description="DUF6570" evidence="1">
    <location>
        <begin position="158"/>
        <end position="220"/>
    </location>
</feature>
<name>A0A166EIQ6_9AGAM</name>
<evidence type="ECO:0000313" key="3">
    <source>
        <dbReference type="Proteomes" id="UP000076532"/>
    </source>
</evidence>
<dbReference type="OrthoDB" id="3257061at2759"/>
<proteinExistence type="predicted"/>
<gene>
    <name evidence="2" type="ORF">FIBSPDRAFT_749570</name>
</gene>
<sequence length="226" mass="24929">MRQVLARHHCARCDVAITLVKAVRASNVPRVAGPALKAVRKVHRKLDVVGRLEVAKADIWPPSPPSVLSQAQIVREFCKRQARENVEEIGCAVCAQLTLKSDAKFVELSEYSDILLSPVEGTRKERKDTSDPICELDGALLANTNNYACSDCHSLITRRKTPLLSLANSLWLGDVPASLQGLTYAEKMLVARVRHNRCVMRVTQGAHKMCANAISFENPTALVYDT</sequence>
<protein>
    <recommendedName>
        <fullName evidence="1">DUF6570 domain-containing protein</fullName>
    </recommendedName>
</protein>
<dbReference type="AlphaFoldDB" id="A0A166EIQ6"/>
<dbReference type="InterPro" id="IPR046700">
    <property type="entry name" value="DUF6570"/>
</dbReference>
<evidence type="ECO:0000313" key="2">
    <source>
        <dbReference type="EMBL" id="KZP15806.1"/>
    </source>
</evidence>
<dbReference type="EMBL" id="KV417600">
    <property type="protein sequence ID" value="KZP15806.1"/>
    <property type="molecule type" value="Genomic_DNA"/>
</dbReference>
<keyword evidence="3" id="KW-1185">Reference proteome</keyword>
<reference evidence="2 3" key="1">
    <citation type="journal article" date="2016" name="Mol. Biol. Evol.">
        <title>Comparative Genomics of Early-Diverging Mushroom-Forming Fungi Provides Insights into the Origins of Lignocellulose Decay Capabilities.</title>
        <authorList>
            <person name="Nagy L.G."/>
            <person name="Riley R."/>
            <person name="Tritt A."/>
            <person name="Adam C."/>
            <person name="Daum C."/>
            <person name="Floudas D."/>
            <person name="Sun H."/>
            <person name="Yadav J.S."/>
            <person name="Pangilinan J."/>
            <person name="Larsson K.H."/>
            <person name="Matsuura K."/>
            <person name="Barry K."/>
            <person name="Labutti K."/>
            <person name="Kuo R."/>
            <person name="Ohm R.A."/>
            <person name="Bhattacharya S.S."/>
            <person name="Shirouzu T."/>
            <person name="Yoshinaga Y."/>
            <person name="Martin F.M."/>
            <person name="Grigoriev I.V."/>
            <person name="Hibbett D.S."/>
        </authorList>
    </citation>
    <scope>NUCLEOTIDE SEQUENCE [LARGE SCALE GENOMIC DNA]</scope>
    <source>
        <strain evidence="2 3">CBS 109695</strain>
    </source>
</reference>